<dbReference type="SUPFAM" id="SSF52540">
    <property type="entry name" value="P-loop containing nucleoside triphosphate hydrolases"/>
    <property type="match status" value="1"/>
</dbReference>
<dbReference type="InterPro" id="IPR054471">
    <property type="entry name" value="GPIID_WHD"/>
</dbReference>
<feature type="repeat" description="ANK" evidence="2">
    <location>
        <begin position="769"/>
        <end position="802"/>
    </location>
</feature>
<dbReference type="PROSITE" id="PS50088">
    <property type="entry name" value="ANK_REPEAT"/>
    <property type="match status" value="5"/>
</dbReference>
<evidence type="ECO:0000259" key="4">
    <source>
        <dbReference type="Pfam" id="PF24883"/>
    </source>
</evidence>
<evidence type="ECO:0000256" key="2">
    <source>
        <dbReference type="PROSITE-ProRule" id="PRU00023"/>
    </source>
</evidence>
<dbReference type="InterPro" id="IPR056884">
    <property type="entry name" value="NPHP3-like_N"/>
</dbReference>
<dbReference type="PROSITE" id="PS50297">
    <property type="entry name" value="ANK_REP_REGION"/>
    <property type="match status" value="4"/>
</dbReference>
<dbReference type="Proteomes" id="UP000297716">
    <property type="component" value="Unassembled WGS sequence"/>
</dbReference>
<proteinExistence type="predicted"/>
<dbReference type="OrthoDB" id="448455at2759"/>
<gene>
    <name evidence="5" type="ORF">E0Z10_g5523</name>
</gene>
<evidence type="ECO:0000313" key="5">
    <source>
        <dbReference type="EMBL" id="TGJ83246.1"/>
    </source>
</evidence>
<dbReference type="Pfam" id="PF22939">
    <property type="entry name" value="WHD_GPIID"/>
    <property type="match status" value="1"/>
</dbReference>
<evidence type="ECO:0000313" key="6">
    <source>
        <dbReference type="Proteomes" id="UP000297716"/>
    </source>
</evidence>
<evidence type="ECO:0000259" key="3">
    <source>
        <dbReference type="Pfam" id="PF22939"/>
    </source>
</evidence>
<dbReference type="Pfam" id="PF00023">
    <property type="entry name" value="Ank"/>
    <property type="match status" value="1"/>
</dbReference>
<feature type="repeat" description="ANK" evidence="2">
    <location>
        <begin position="803"/>
        <end position="835"/>
    </location>
</feature>
<keyword evidence="1" id="KW-0677">Repeat</keyword>
<dbReference type="EMBL" id="SKBN01000100">
    <property type="protein sequence ID" value="TGJ83246.1"/>
    <property type="molecule type" value="Genomic_DNA"/>
</dbReference>
<dbReference type="InterPro" id="IPR002110">
    <property type="entry name" value="Ankyrin_rpt"/>
</dbReference>
<keyword evidence="6" id="KW-1185">Reference proteome</keyword>
<feature type="repeat" description="ANK" evidence="2">
    <location>
        <begin position="671"/>
        <end position="703"/>
    </location>
</feature>
<keyword evidence="2" id="KW-0040">ANK repeat</keyword>
<organism evidence="5 6">
    <name type="scientific">Xylaria hypoxylon</name>
    <dbReference type="NCBI Taxonomy" id="37992"/>
    <lineage>
        <taxon>Eukaryota</taxon>
        <taxon>Fungi</taxon>
        <taxon>Dikarya</taxon>
        <taxon>Ascomycota</taxon>
        <taxon>Pezizomycotina</taxon>
        <taxon>Sordariomycetes</taxon>
        <taxon>Xylariomycetidae</taxon>
        <taxon>Xylariales</taxon>
        <taxon>Xylariaceae</taxon>
        <taxon>Xylaria</taxon>
    </lineage>
</organism>
<dbReference type="InterPro" id="IPR036770">
    <property type="entry name" value="Ankyrin_rpt-contain_sf"/>
</dbReference>
<dbReference type="AlphaFoldDB" id="A0A4Z0Z0V6"/>
<sequence length="867" mass="98835">MSFGFSVGDFFAVIQFVNKVRKDYVSAPDQFRQISNELGRLENTTRDIEVLLSARDLSPVQEKRLKEITEDCRLILKDAQGTVDKHSTLKSRGTSIEQKATRLWNRLKWEPDDVHDLRGRIALIVTSCTFFVVMLNGENAVKLLEGQDQQEQREQKREHQYILDWLTPVNYSTQQSDFISRRQPGTGQWLLDSPEYQQWVATRKESLFCPGIPGAGKTILSSIVVDNLLDLHRADESVGICYIFLNFRRNEEQKLCDLIASLLKQLAQTKPTCSESVKVLYDQHQRRHTRPSFRDLCDALHSVVAEYSRVFMVIDALDECQTGDDGCQSIFIKELLNLWSNFAVNILATSRPIPEIKYQFECPKEIEIRASDHDIIKYLDGKLPCLPGFVIRDQRIWAEIKQRIVECVDGMFLLAQLYLDSFRGKRSLKAVRNILSNLAKGSEAYDPAYHDAMSRIHGQLQDQKDLALQSLLWITSAKRPLTTMELRHALGVELNTTDFDEDNLPDLEDMVSYCCGLVTIDEESDIIRLVHYTAQEYFNRTGETWFPDAQSQIAETCVTYLSYDAFKSGPCKDFELKMLLSSYPLYEYACRYWGIHAYLAPNYQFCYTFLTMTSNVSAWAQQFSNGSNLDWRLGGGISRHMTGHHAAAYFGLYEVVKRLVDVYEINMRDSLGRTPIFYAITNEHSPVVELFLEKGVHVDSKVEGTPLLPHAADNGHESIVRLLLERGADIESKDNKGRTPLSNAVIYGSKATIQLLLERGANIESKDKSGCTPLSNAIIYERKAAIQLLLLERGANIESKDKNGCTPLFNAIIYGSKAAIQLLLERGANIESNDDRGWTPLRWAFGYEFKDIAQLLLEKGAIKYWEK</sequence>
<accession>A0A4Z0Z0V6</accession>
<reference evidence="5 6" key="1">
    <citation type="submission" date="2019-03" db="EMBL/GenBank/DDBJ databases">
        <title>Draft genome sequence of Xylaria hypoxylon DSM 108379, a ubiquitous saprotrophic-parasitic fungi on hardwood.</title>
        <authorList>
            <person name="Buettner E."/>
            <person name="Leonhardt S."/>
            <person name="Gebauer A.M."/>
            <person name="Liers C."/>
            <person name="Hofrichter M."/>
            <person name="Kellner H."/>
        </authorList>
    </citation>
    <scope>NUCLEOTIDE SEQUENCE [LARGE SCALE GENOMIC DNA]</scope>
    <source>
        <strain evidence="5 6">DSM 108379</strain>
    </source>
</reference>
<feature type="repeat" description="ANK" evidence="2">
    <location>
        <begin position="703"/>
        <end position="735"/>
    </location>
</feature>
<feature type="repeat" description="ANK" evidence="2">
    <location>
        <begin position="736"/>
        <end position="768"/>
    </location>
</feature>
<dbReference type="PANTHER" id="PTHR10039">
    <property type="entry name" value="AMELOGENIN"/>
    <property type="match status" value="1"/>
</dbReference>
<dbReference type="SUPFAM" id="SSF48403">
    <property type="entry name" value="Ankyrin repeat"/>
    <property type="match status" value="1"/>
</dbReference>
<evidence type="ECO:0000256" key="1">
    <source>
        <dbReference type="ARBA" id="ARBA00022737"/>
    </source>
</evidence>
<name>A0A4Z0Z0V6_9PEZI</name>
<dbReference type="SMART" id="SM00248">
    <property type="entry name" value="ANK"/>
    <property type="match status" value="7"/>
</dbReference>
<feature type="domain" description="Nephrocystin 3-like N-terminal" evidence="4">
    <location>
        <begin position="185"/>
        <end position="351"/>
    </location>
</feature>
<dbReference type="Pfam" id="PF24883">
    <property type="entry name" value="NPHP3_N"/>
    <property type="match status" value="1"/>
</dbReference>
<dbReference type="Pfam" id="PF12796">
    <property type="entry name" value="Ank_2"/>
    <property type="match status" value="2"/>
</dbReference>
<feature type="domain" description="GPI inositol-deacylase winged helix" evidence="3">
    <location>
        <begin position="462"/>
        <end position="540"/>
    </location>
</feature>
<comment type="caution">
    <text evidence="5">The sequence shown here is derived from an EMBL/GenBank/DDBJ whole genome shotgun (WGS) entry which is preliminary data.</text>
</comment>
<dbReference type="Gene3D" id="3.40.50.300">
    <property type="entry name" value="P-loop containing nucleotide triphosphate hydrolases"/>
    <property type="match status" value="1"/>
</dbReference>
<dbReference type="InterPro" id="IPR027417">
    <property type="entry name" value="P-loop_NTPase"/>
</dbReference>
<dbReference type="PANTHER" id="PTHR10039:SF15">
    <property type="entry name" value="NACHT DOMAIN-CONTAINING PROTEIN"/>
    <property type="match status" value="1"/>
</dbReference>
<protein>
    <submittedName>
        <fullName evidence="5">Uncharacterized protein</fullName>
    </submittedName>
</protein>
<dbReference type="STRING" id="37992.A0A4Z0Z0V6"/>
<dbReference type="Gene3D" id="1.25.40.20">
    <property type="entry name" value="Ankyrin repeat-containing domain"/>
    <property type="match status" value="1"/>
</dbReference>